<gene>
    <name evidence="2" type="ORF">MKQ68_22785</name>
</gene>
<organism evidence="2 3">
    <name type="scientific">Chitinophaga horti</name>
    <dbReference type="NCBI Taxonomy" id="2920382"/>
    <lineage>
        <taxon>Bacteria</taxon>
        <taxon>Pseudomonadati</taxon>
        <taxon>Bacteroidota</taxon>
        <taxon>Chitinophagia</taxon>
        <taxon>Chitinophagales</taxon>
        <taxon>Chitinophagaceae</taxon>
        <taxon>Chitinophaga</taxon>
    </lineage>
</organism>
<feature type="signal peptide" evidence="1">
    <location>
        <begin position="1"/>
        <end position="19"/>
    </location>
</feature>
<proteinExistence type="predicted"/>
<evidence type="ECO:0000256" key="1">
    <source>
        <dbReference type="SAM" id="SignalP"/>
    </source>
</evidence>
<sequence length="262" mass="29902">MRTILLLLLCALYCQLALAQQPALKLNSIHGYGGIYFSGARPGQLSEMPSRVKETAHFPAFNTDTLYRENDQFINTGGAHIAVYTSWQFYNKRRDAYSTRKELRLGVEYLNYNYKTISLDTSIRKNDVTRVTSVAYKPKRHYIGAYADFLLKSSDRRRIQLFGGAGLRMMYSFTGQIRERLTRSTEFEDGSAPLIQEVTMYHNMKNSIETGLIFPFGVRFFPQGKVSFGIEQRFGVLFIKEPGLAAYISGNLSYGASVHYRL</sequence>
<evidence type="ECO:0008006" key="4">
    <source>
        <dbReference type="Google" id="ProtNLM"/>
    </source>
</evidence>
<dbReference type="RefSeq" id="WP_264281081.1">
    <property type="nucleotide sequence ID" value="NZ_CP107006.1"/>
</dbReference>
<protein>
    <recommendedName>
        <fullName evidence="4">Outer membrane protein beta-barrel domain-containing protein</fullName>
    </recommendedName>
</protein>
<name>A0ABY6J0G4_9BACT</name>
<evidence type="ECO:0000313" key="2">
    <source>
        <dbReference type="EMBL" id="UYQ92911.1"/>
    </source>
</evidence>
<reference evidence="2" key="1">
    <citation type="submission" date="2022-10" db="EMBL/GenBank/DDBJ databases">
        <title>Chitinophaga sp. nov., isolated from soil.</title>
        <authorList>
            <person name="Jeon C.O."/>
        </authorList>
    </citation>
    <scope>NUCLEOTIDE SEQUENCE</scope>
    <source>
        <strain evidence="2">R8</strain>
    </source>
</reference>
<keyword evidence="3" id="KW-1185">Reference proteome</keyword>
<keyword evidence="1" id="KW-0732">Signal</keyword>
<dbReference type="Proteomes" id="UP001162741">
    <property type="component" value="Chromosome"/>
</dbReference>
<feature type="chain" id="PRO_5046643802" description="Outer membrane protein beta-barrel domain-containing protein" evidence="1">
    <location>
        <begin position="20"/>
        <end position="262"/>
    </location>
</feature>
<evidence type="ECO:0000313" key="3">
    <source>
        <dbReference type="Proteomes" id="UP001162741"/>
    </source>
</evidence>
<dbReference type="EMBL" id="CP107006">
    <property type="protein sequence ID" value="UYQ92911.1"/>
    <property type="molecule type" value="Genomic_DNA"/>
</dbReference>
<accession>A0ABY6J0G4</accession>